<evidence type="ECO:0000256" key="6">
    <source>
        <dbReference type="ARBA" id="ARBA00023054"/>
    </source>
</evidence>
<evidence type="ECO:0000259" key="8">
    <source>
        <dbReference type="Pfam" id="PF23598"/>
    </source>
</evidence>
<keyword evidence="3" id="KW-0677">Repeat</keyword>
<comment type="similarity">
    <text evidence="1">Belongs to the disease resistance NB-LRR family.</text>
</comment>
<evidence type="ECO:0000256" key="4">
    <source>
        <dbReference type="ARBA" id="ARBA00022741"/>
    </source>
</evidence>
<feature type="domain" description="Disease resistance R13L4/SHOC-2-like LRR" evidence="8">
    <location>
        <begin position="368"/>
        <end position="723"/>
    </location>
</feature>
<dbReference type="Pfam" id="PF23598">
    <property type="entry name" value="LRR_14"/>
    <property type="match status" value="1"/>
</dbReference>
<keyword evidence="5" id="KW-0611">Plant defense</keyword>
<dbReference type="CDD" id="cd14798">
    <property type="entry name" value="RX-CC_like"/>
    <property type="match status" value="1"/>
</dbReference>
<keyword evidence="6" id="KW-0175">Coiled coil</keyword>
<dbReference type="eggNOG" id="KOG4658">
    <property type="taxonomic scope" value="Eukaryota"/>
</dbReference>
<dbReference type="Gene3D" id="1.10.10.10">
    <property type="entry name" value="Winged helix-like DNA-binding domain superfamily/Winged helix DNA-binding domain"/>
    <property type="match status" value="1"/>
</dbReference>
<dbReference type="HOGENOM" id="CLU_000837_7_1_1"/>
<evidence type="ECO:0000256" key="3">
    <source>
        <dbReference type="ARBA" id="ARBA00022737"/>
    </source>
</evidence>
<dbReference type="OMA" id="TSHANHS"/>
<evidence type="ECO:0000259" key="7">
    <source>
        <dbReference type="Pfam" id="PF18052"/>
    </source>
</evidence>
<reference evidence="9" key="1">
    <citation type="submission" date="2015-04" db="UniProtKB">
        <authorList>
            <consortium name="EnsemblPlants"/>
        </authorList>
    </citation>
    <scope>IDENTIFICATION</scope>
</reference>
<evidence type="ECO:0000256" key="2">
    <source>
        <dbReference type="ARBA" id="ARBA00022614"/>
    </source>
</evidence>
<dbReference type="PANTHER" id="PTHR23155:SF1062">
    <property type="entry name" value="OS11G0579400 PROTEIN"/>
    <property type="match status" value="1"/>
</dbReference>
<dbReference type="InterPro" id="IPR036388">
    <property type="entry name" value="WH-like_DNA-bd_sf"/>
</dbReference>
<dbReference type="GO" id="GO:0098542">
    <property type="term" value="P:defense response to other organism"/>
    <property type="evidence" value="ECO:0007669"/>
    <property type="project" value="TreeGrafter"/>
</dbReference>
<feature type="domain" description="Disease resistance N-terminal" evidence="7">
    <location>
        <begin position="8"/>
        <end position="83"/>
    </location>
</feature>
<dbReference type="Gramene" id="OPUNC11G17980.1">
    <property type="protein sequence ID" value="OPUNC11G17980.1"/>
    <property type="gene ID" value="OPUNC11G17980"/>
</dbReference>
<evidence type="ECO:0000313" key="10">
    <source>
        <dbReference type="Proteomes" id="UP000026962"/>
    </source>
</evidence>
<dbReference type="EnsemblPlants" id="OPUNC11G17980.1">
    <property type="protein sequence ID" value="OPUNC11G17980.1"/>
    <property type="gene ID" value="OPUNC11G17980"/>
</dbReference>
<reference evidence="9" key="2">
    <citation type="submission" date="2018-05" db="EMBL/GenBank/DDBJ databases">
        <title>OpunRS2 (Oryza punctata Reference Sequence Version 2).</title>
        <authorList>
            <person name="Zhang J."/>
            <person name="Kudrna D."/>
            <person name="Lee S."/>
            <person name="Talag J."/>
            <person name="Welchert J."/>
            <person name="Wing R.A."/>
        </authorList>
    </citation>
    <scope>NUCLEOTIDE SEQUENCE [LARGE SCALE GENOMIC DNA]</scope>
</reference>
<dbReference type="STRING" id="4537.A0A0E0MHR0"/>
<organism evidence="9">
    <name type="scientific">Oryza punctata</name>
    <name type="common">Red rice</name>
    <dbReference type="NCBI Taxonomy" id="4537"/>
    <lineage>
        <taxon>Eukaryota</taxon>
        <taxon>Viridiplantae</taxon>
        <taxon>Streptophyta</taxon>
        <taxon>Embryophyta</taxon>
        <taxon>Tracheophyta</taxon>
        <taxon>Spermatophyta</taxon>
        <taxon>Magnoliopsida</taxon>
        <taxon>Liliopsida</taxon>
        <taxon>Poales</taxon>
        <taxon>Poaceae</taxon>
        <taxon>BOP clade</taxon>
        <taxon>Oryzoideae</taxon>
        <taxon>Oryzeae</taxon>
        <taxon>Oryzinae</taxon>
        <taxon>Oryza</taxon>
    </lineage>
</organism>
<dbReference type="InterPro" id="IPR055414">
    <property type="entry name" value="LRR_R13L4/SHOC2-like"/>
</dbReference>
<dbReference type="AlphaFoldDB" id="A0A0E0MHR0"/>
<proteinExistence type="inferred from homology"/>
<dbReference type="PANTHER" id="PTHR23155">
    <property type="entry name" value="DISEASE RESISTANCE PROTEIN RP"/>
    <property type="match status" value="1"/>
</dbReference>
<dbReference type="GO" id="GO:0000166">
    <property type="term" value="F:nucleotide binding"/>
    <property type="evidence" value="ECO:0007669"/>
    <property type="project" value="UniProtKB-KW"/>
</dbReference>
<evidence type="ECO:0000313" key="9">
    <source>
        <dbReference type="EnsemblPlants" id="OPUNC11G17980.1"/>
    </source>
</evidence>
<dbReference type="InterPro" id="IPR041118">
    <property type="entry name" value="Rx_N"/>
</dbReference>
<sequence length="734" mass="82315">MAGMAQGAVDSLLGRLTALLVDEAQLLGGVRGDVEFIKDEMEFMNGLLLHLTEAQHREHQVRAWMKQVVGLTRDCEAYVELYVQSVVGVGGAHSHRNGDAADDGRRCVVLGVVHRLRRLVQLLRTVPARHRVATRIRELKVRARDVGDRRLRYGVTVPSASEPQDILKKVRGRRAEVAEMHSLADVLQGYLRGCVRLKKSIGKQMVMFCYEELPSGYRKFLLYLAVFPKCHIMKRTWLARRWIADGLIAAHTRDLRIAASARRDRSEHHHHRHRVISSMDEAEHYFDALFTRGFLQPHEMSSGGKIKSCTVHRQVHEFIARVARDVNFVDTRLAPELAQHLSIHNGIGLHSILQGGDRGVVVAALLPSMAASSQWKLLKVLDLQGCKGLNKKHLRSICEIVLLKYLSFRDSDVVELPKQIDKLQCLETLDIRQTKVRALPKKHIFLPMLKHFLAGRKPKVDGASDEDATDSEETVPMGPFCNGRMKNMEVLCHVQVSHSGDELDGIAQLEKLRKLGVVLRGCKNAKLIDDLLHQIGKMHGRLRSLSIRMADGGGGGGTEEAWTLTQDASALLQTLQSLHISGIRIGLHQLIQDLHQLAKIVLTDTCFKEGILRALGKLRALRGLKLGHKSYTESEELSFKSQEFLSLRFLEVKGSDITRISFDDGAAPMLESIVWSFTTMDMVPICGIRHLSKLRKVELNGVCNQEVLRKARLAVFWHPNEPVLKLNVAATSVP</sequence>
<dbReference type="Proteomes" id="UP000026962">
    <property type="component" value="Chromosome 11"/>
</dbReference>
<keyword evidence="10" id="KW-1185">Reference proteome</keyword>
<dbReference type="Gene3D" id="3.80.10.10">
    <property type="entry name" value="Ribonuclease Inhibitor"/>
    <property type="match status" value="1"/>
</dbReference>
<dbReference type="InterPro" id="IPR044974">
    <property type="entry name" value="Disease_R_plants"/>
</dbReference>
<dbReference type="InterPro" id="IPR032675">
    <property type="entry name" value="LRR_dom_sf"/>
</dbReference>
<evidence type="ECO:0000256" key="1">
    <source>
        <dbReference type="ARBA" id="ARBA00008894"/>
    </source>
</evidence>
<dbReference type="SUPFAM" id="SSF52058">
    <property type="entry name" value="L domain-like"/>
    <property type="match status" value="1"/>
</dbReference>
<evidence type="ECO:0000256" key="5">
    <source>
        <dbReference type="ARBA" id="ARBA00022821"/>
    </source>
</evidence>
<name>A0A0E0MHR0_ORYPU</name>
<keyword evidence="2" id="KW-0433">Leucine-rich repeat</keyword>
<keyword evidence="4" id="KW-0547">Nucleotide-binding</keyword>
<dbReference type="InterPro" id="IPR038005">
    <property type="entry name" value="RX-like_CC"/>
</dbReference>
<dbReference type="Pfam" id="PF18052">
    <property type="entry name" value="Rx_N"/>
    <property type="match status" value="1"/>
</dbReference>
<accession>A0A0E0MHR0</accession>
<protein>
    <submittedName>
        <fullName evidence="9">Uncharacterized protein</fullName>
    </submittedName>
</protein>
<dbReference type="Gene3D" id="1.20.5.4130">
    <property type="match status" value="1"/>
</dbReference>